<dbReference type="STRING" id="6238.A8XCL1"/>
<dbReference type="EMBL" id="HE601002">
    <property type="protein sequence ID" value="CAP30360.2"/>
    <property type="molecule type" value="Genomic_DNA"/>
</dbReference>
<dbReference type="KEGG" id="cbr:CBG_11159"/>
<dbReference type="CTD" id="8571947"/>
<protein>
    <submittedName>
        <fullName evidence="1">Protein CBG11159</fullName>
    </submittedName>
</protein>
<keyword evidence="2" id="KW-1185">Reference proteome</keyword>
<dbReference type="WormBase" id="CBG11159">
    <property type="protein sequence ID" value="CBP38436"/>
    <property type="gene ID" value="WBGene00032328"/>
</dbReference>
<organism evidence="1 2">
    <name type="scientific">Caenorhabditis briggsae</name>
    <dbReference type="NCBI Taxonomy" id="6238"/>
    <lineage>
        <taxon>Eukaryota</taxon>
        <taxon>Metazoa</taxon>
        <taxon>Ecdysozoa</taxon>
        <taxon>Nematoda</taxon>
        <taxon>Chromadorea</taxon>
        <taxon>Rhabditida</taxon>
        <taxon>Rhabditina</taxon>
        <taxon>Rhabditomorpha</taxon>
        <taxon>Rhabditoidea</taxon>
        <taxon>Rhabditidae</taxon>
        <taxon>Peloderinae</taxon>
        <taxon>Caenorhabditis</taxon>
    </lineage>
</organism>
<reference evidence="1 2" key="2">
    <citation type="journal article" date="2011" name="PLoS Genet.">
        <title>Caenorhabditis briggsae recombinant inbred line genotypes reveal inter-strain incompatibility and the evolution of recombination.</title>
        <authorList>
            <person name="Ross J.A."/>
            <person name="Koboldt D.C."/>
            <person name="Staisch J.E."/>
            <person name="Chamberlin H.M."/>
            <person name="Gupta B.P."/>
            <person name="Miller R.D."/>
            <person name="Baird S.E."/>
            <person name="Haag E.S."/>
        </authorList>
    </citation>
    <scope>NUCLEOTIDE SEQUENCE [LARGE SCALE GENOMIC DNA]</scope>
    <source>
        <strain evidence="1 2">AF16</strain>
    </source>
</reference>
<proteinExistence type="predicted"/>
<dbReference type="Proteomes" id="UP000008549">
    <property type="component" value="Unassembled WGS sequence"/>
</dbReference>
<evidence type="ECO:0000313" key="1">
    <source>
        <dbReference type="EMBL" id="CAP30360.2"/>
    </source>
</evidence>
<dbReference type="OMA" id="TNSRMCQ"/>
<evidence type="ECO:0000313" key="3">
    <source>
        <dbReference type="WormBase" id="CBG11159"/>
    </source>
</evidence>
<dbReference type="FunCoup" id="A8XCL1">
    <property type="interactions" value="1390"/>
</dbReference>
<sequence length="478" mass="55192">MLGINLIFKVFVSFALFSVFYDFNFCPQGLFLAVAGQQPAPNNGEILMPTDEPFNMLKGEYQLDVNEMSNYRPTWASVWKITQNDVNNEIFYISTWPPKYCHGIYICPLIKQDYHDTNNFKTVEPEMCEKEYIKFYPHINKLHVKVAGGAEEEKYWMKNRLGFSIDNQFKAKLHVLESKPESHEQFMNATQKFIDFDFKNKEFLILTNSRMCQVNKIGSQFYPFFRKGIQKNPDQFPMWLNHGGQSNVATDYLPPVKSTSRGKKIDLLEYLKEQTWTSKKLGNLVKACEPVVGWRASGRKKPVNAQFKKVSVSSYAVNLPSATYKTDTVRRFTLNVEKCHWFRIWMTPKGEMTEYNTEMKLSETVDFFLNEGFYISPESDEAHPLPGVNELTKFTFTAALKDDVDLVDMTYGEMQGSPIYHDQFKLSAVGKTAFNLHIIKAPGCEISLDSRPALWTDFDAARVNNALHFGTCKFSFFQ</sequence>
<dbReference type="eggNOG" id="ENOG502TGDY">
    <property type="taxonomic scope" value="Eukaryota"/>
</dbReference>
<accession>A8XCL1</accession>
<dbReference type="RefSeq" id="XP_045094472.1">
    <property type="nucleotide sequence ID" value="XM_045242077.1"/>
</dbReference>
<dbReference type="GeneID" id="8571947"/>
<dbReference type="HOGENOM" id="CLU_571402_0_0_1"/>
<evidence type="ECO:0000313" key="2">
    <source>
        <dbReference type="Proteomes" id="UP000008549"/>
    </source>
</evidence>
<name>A8XCL1_CAEBR</name>
<dbReference type="InParanoid" id="A8XCL1"/>
<gene>
    <name evidence="1 3" type="ORF">CBG11159</name>
    <name evidence="1" type="ORF">CBG_11159</name>
</gene>
<reference evidence="1 2" key="1">
    <citation type="journal article" date="2003" name="PLoS Biol.">
        <title>The genome sequence of Caenorhabditis briggsae: a platform for comparative genomics.</title>
        <authorList>
            <person name="Stein L.D."/>
            <person name="Bao Z."/>
            <person name="Blasiar D."/>
            <person name="Blumenthal T."/>
            <person name="Brent M.R."/>
            <person name="Chen N."/>
            <person name="Chinwalla A."/>
            <person name="Clarke L."/>
            <person name="Clee C."/>
            <person name="Coghlan A."/>
            <person name="Coulson A."/>
            <person name="D'Eustachio P."/>
            <person name="Fitch D.H."/>
            <person name="Fulton L.A."/>
            <person name="Fulton R.E."/>
            <person name="Griffiths-Jones S."/>
            <person name="Harris T.W."/>
            <person name="Hillier L.W."/>
            <person name="Kamath R."/>
            <person name="Kuwabara P.E."/>
            <person name="Mardis E.R."/>
            <person name="Marra M.A."/>
            <person name="Miner T.L."/>
            <person name="Minx P."/>
            <person name="Mullikin J.C."/>
            <person name="Plumb R.W."/>
            <person name="Rogers J."/>
            <person name="Schein J.E."/>
            <person name="Sohrmann M."/>
            <person name="Spieth J."/>
            <person name="Stajich J.E."/>
            <person name="Wei C."/>
            <person name="Willey D."/>
            <person name="Wilson R.K."/>
            <person name="Durbin R."/>
            <person name="Waterston R.H."/>
        </authorList>
    </citation>
    <scope>NUCLEOTIDE SEQUENCE [LARGE SCALE GENOMIC DNA]</scope>
    <source>
        <strain evidence="1 2">AF16</strain>
    </source>
</reference>
<dbReference type="AlphaFoldDB" id="A8XCL1"/>